<dbReference type="SUPFAM" id="SSF56219">
    <property type="entry name" value="DNase I-like"/>
    <property type="match status" value="1"/>
</dbReference>
<dbReference type="Pfam" id="PF03372">
    <property type="entry name" value="Exo_endo_phos"/>
    <property type="match status" value="1"/>
</dbReference>
<feature type="domain" description="Endonuclease/exonuclease/phosphatase" evidence="2">
    <location>
        <begin position="69"/>
        <end position="245"/>
    </location>
</feature>
<proteinExistence type="predicted"/>
<dbReference type="InterPro" id="IPR005135">
    <property type="entry name" value="Endo/exonuclease/phosphatase"/>
</dbReference>
<dbReference type="InterPro" id="IPR036691">
    <property type="entry name" value="Endo/exonu/phosph_ase_sf"/>
</dbReference>
<accession>A0A6C0DGR9</accession>
<organism evidence="3">
    <name type="scientific">viral metagenome</name>
    <dbReference type="NCBI Taxonomy" id="1070528"/>
    <lineage>
        <taxon>unclassified sequences</taxon>
        <taxon>metagenomes</taxon>
        <taxon>organismal metagenomes</taxon>
    </lineage>
</organism>
<feature type="region of interest" description="Disordered" evidence="1">
    <location>
        <begin position="351"/>
        <end position="384"/>
    </location>
</feature>
<sequence length="384" mass="41332">MNESGVAAPISVPAASAVANSSNSHVIGTYNMSFMSDLNTAIGPGMAFASEGAFLARLRGLPDERRSYWINAMNLLKDFLVTESPSVVGLQEMNLTAEGANSGTDAINQMLVGTGYKQISQSVPANSAGVSIIYNPAKVGEVKHVQCIDNVNQPGRPLLMVVTKKDDKHYLSVSVHGAQNPGLRLDKAAFNTYMEEKNKLFLESSASTFLDSNGIDVSTLAGIFIMGDFNDRYDGIKDITIGGKVATYSGVAPKSCCYNWDSSCPDTDVQVDFGDGYKTCTEPAASEIKTATDGKLTLPGDRGATKNYKYAGDKVFGFNPKTPMAIYRPAKEGWNGISTESDHELVYATVGEAGASGGRRRKGRKTQKKNRKAKKSRKVKRHNH</sequence>
<evidence type="ECO:0000259" key="2">
    <source>
        <dbReference type="Pfam" id="PF03372"/>
    </source>
</evidence>
<dbReference type="GO" id="GO:0003824">
    <property type="term" value="F:catalytic activity"/>
    <property type="evidence" value="ECO:0007669"/>
    <property type="project" value="InterPro"/>
</dbReference>
<evidence type="ECO:0000313" key="3">
    <source>
        <dbReference type="EMBL" id="QHT15727.1"/>
    </source>
</evidence>
<dbReference type="Gene3D" id="3.60.10.10">
    <property type="entry name" value="Endonuclease/exonuclease/phosphatase"/>
    <property type="match status" value="1"/>
</dbReference>
<name>A0A6C0DGR9_9ZZZZ</name>
<dbReference type="EMBL" id="MN739613">
    <property type="protein sequence ID" value="QHT15727.1"/>
    <property type="molecule type" value="Genomic_DNA"/>
</dbReference>
<protein>
    <recommendedName>
        <fullName evidence="2">Endonuclease/exonuclease/phosphatase domain-containing protein</fullName>
    </recommendedName>
</protein>
<dbReference type="AlphaFoldDB" id="A0A6C0DGR9"/>
<reference evidence="3" key="1">
    <citation type="journal article" date="2020" name="Nature">
        <title>Giant virus diversity and host interactions through global metagenomics.</title>
        <authorList>
            <person name="Schulz F."/>
            <person name="Roux S."/>
            <person name="Paez-Espino D."/>
            <person name="Jungbluth S."/>
            <person name="Walsh D.A."/>
            <person name="Denef V.J."/>
            <person name="McMahon K.D."/>
            <person name="Konstantinidis K.T."/>
            <person name="Eloe-Fadrosh E.A."/>
            <person name="Kyrpides N.C."/>
            <person name="Woyke T."/>
        </authorList>
    </citation>
    <scope>NUCLEOTIDE SEQUENCE</scope>
    <source>
        <strain evidence="3">GVMAG-M-3300023174-176</strain>
    </source>
</reference>
<evidence type="ECO:0000256" key="1">
    <source>
        <dbReference type="SAM" id="MobiDB-lite"/>
    </source>
</evidence>
<feature type="compositionally biased region" description="Basic residues" evidence="1">
    <location>
        <begin position="358"/>
        <end position="384"/>
    </location>
</feature>